<dbReference type="EMBL" id="JBHTOK010000023">
    <property type="protein sequence ID" value="MFD1440777.1"/>
    <property type="molecule type" value="Genomic_DNA"/>
</dbReference>
<evidence type="ECO:0000313" key="3">
    <source>
        <dbReference type="Proteomes" id="UP001597212"/>
    </source>
</evidence>
<dbReference type="InterPro" id="IPR002686">
    <property type="entry name" value="Transposase_17"/>
</dbReference>
<keyword evidence="3" id="KW-1185">Reference proteome</keyword>
<proteinExistence type="predicted"/>
<accession>A0ABW4CY41</accession>
<dbReference type="Proteomes" id="UP001597212">
    <property type="component" value="Unassembled WGS sequence"/>
</dbReference>
<organism evidence="2 3">
    <name type="scientific">Lacticaseibacillus hegangensis</name>
    <dbReference type="NCBI Taxonomy" id="2486010"/>
    <lineage>
        <taxon>Bacteria</taxon>
        <taxon>Bacillati</taxon>
        <taxon>Bacillota</taxon>
        <taxon>Bacilli</taxon>
        <taxon>Lactobacillales</taxon>
        <taxon>Lactobacillaceae</taxon>
        <taxon>Lacticaseibacillus</taxon>
    </lineage>
</organism>
<dbReference type="Pfam" id="PF01797">
    <property type="entry name" value="Y1_Tnp"/>
    <property type="match status" value="1"/>
</dbReference>
<dbReference type="SMART" id="SM01321">
    <property type="entry name" value="Y1_Tnp"/>
    <property type="match status" value="1"/>
</dbReference>
<feature type="domain" description="Transposase IS200-like" evidence="1">
    <location>
        <begin position="12"/>
        <end position="130"/>
    </location>
</feature>
<protein>
    <submittedName>
        <fullName evidence="2">IS200/IS605 family transposase</fullName>
    </submittedName>
</protein>
<dbReference type="PANTHER" id="PTHR33360">
    <property type="entry name" value="TRANSPOSASE FOR INSERTION SEQUENCE ELEMENT IS200"/>
    <property type="match status" value="1"/>
</dbReference>
<evidence type="ECO:0000313" key="2">
    <source>
        <dbReference type="EMBL" id="MFD1440777.1"/>
    </source>
</evidence>
<evidence type="ECO:0000259" key="1">
    <source>
        <dbReference type="SMART" id="SM01321"/>
    </source>
</evidence>
<dbReference type="PANTHER" id="PTHR33360:SF2">
    <property type="entry name" value="TRANSPOSASE FOR INSERTION SEQUENCE ELEMENT IS200"/>
    <property type="match status" value="1"/>
</dbReference>
<dbReference type="SUPFAM" id="SSF143422">
    <property type="entry name" value="Transposase IS200-like"/>
    <property type="match status" value="1"/>
</dbReference>
<reference evidence="3" key="1">
    <citation type="journal article" date="2019" name="Int. J. Syst. Evol. Microbiol.">
        <title>The Global Catalogue of Microorganisms (GCM) 10K type strain sequencing project: providing services to taxonomists for standard genome sequencing and annotation.</title>
        <authorList>
            <consortium name="The Broad Institute Genomics Platform"/>
            <consortium name="The Broad Institute Genome Sequencing Center for Infectious Disease"/>
            <person name="Wu L."/>
            <person name="Ma J."/>
        </authorList>
    </citation>
    <scope>NUCLEOTIDE SEQUENCE [LARGE SCALE GENOMIC DNA]</scope>
    <source>
        <strain evidence="3">CCM 8912</strain>
    </source>
</reference>
<gene>
    <name evidence="2" type="primary">tnpA</name>
    <name evidence="2" type="ORF">ACFQ5K_05130</name>
</gene>
<comment type="caution">
    <text evidence="2">The sequence shown here is derived from an EMBL/GenBank/DDBJ whole genome shotgun (WGS) entry which is preliminary data.</text>
</comment>
<dbReference type="NCBIfam" id="NF033573">
    <property type="entry name" value="transpos_IS200"/>
    <property type="match status" value="1"/>
</dbReference>
<dbReference type="Gene3D" id="3.30.70.1290">
    <property type="entry name" value="Transposase IS200-like"/>
    <property type="match status" value="1"/>
</dbReference>
<sequence>MANQANSLAHTKWMCKYHIVFTPKYRRKIIYNQYREDLIDIIKTLCTYKNVQIIEGHMMPDHVHLLVMIPPKLSVSAFMGYLKGKSALMMFDKHANLKYKFGNRHFWAEGYYVSTVGLNAETVAKYIRDQEKSDIALDKLSVREYEDPFRSNHAPVKK</sequence>
<name>A0ABW4CY41_9LACO</name>
<dbReference type="InterPro" id="IPR036515">
    <property type="entry name" value="Transposase_17_sf"/>
</dbReference>
<dbReference type="RefSeq" id="WP_379909281.1">
    <property type="nucleotide sequence ID" value="NZ_JBHTOK010000023.1"/>
</dbReference>